<dbReference type="Gene3D" id="1.20.1250.20">
    <property type="entry name" value="MFS general substrate transporter like domains"/>
    <property type="match status" value="1"/>
</dbReference>
<dbReference type="GO" id="GO:0005351">
    <property type="term" value="F:carbohydrate:proton symporter activity"/>
    <property type="evidence" value="ECO:0007669"/>
    <property type="project" value="TreeGrafter"/>
</dbReference>
<evidence type="ECO:0000256" key="6">
    <source>
        <dbReference type="ARBA" id="ARBA00023136"/>
    </source>
</evidence>
<evidence type="ECO:0000256" key="3">
    <source>
        <dbReference type="ARBA" id="ARBA00022448"/>
    </source>
</evidence>
<dbReference type="PANTHER" id="PTHR48022:SF2">
    <property type="entry name" value="PLASTIDIC GLUCOSE TRANSPORTER 4"/>
    <property type="match status" value="1"/>
</dbReference>
<dbReference type="EMBL" id="MVBO01000022">
    <property type="protein sequence ID" value="OZJ05114.1"/>
    <property type="molecule type" value="Genomic_DNA"/>
</dbReference>
<dbReference type="FunFam" id="1.20.1250.20:FF:000026">
    <property type="entry name" value="MFS quinate transporter QutD"/>
    <property type="match status" value="1"/>
</dbReference>
<keyword evidence="11" id="KW-1185">Reference proteome</keyword>
<feature type="transmembrane region" description="Helical" evidence="8">
    <location>
        <begin position="167"/>
        <end position="189"/>
    </location>
</feature>
<gene>
    <name evidence="10" type="ORF">BZG36_01387</name>
</gene>
<keyword evidence="4 8" id="KW-0812">Transmembrane</keyword>
<dbReference type="GO" id="GO:0016020">
    <property type="term" value="C:membrane"/>
    <property type="evidence" value="ECO:0007669"/>
    <property type="project" value="UniProtKB-SubCell"/>
</dbReference>
<accession>A0A261Y3R2</accession>
<reference evidence="10 11" key="1">
    <citation type="journal article" date="2017" name="Mycologia">
        <title>Bifiguratus adelaidae, gen. et sp. nov., a new member of Mucoromycotina in endophytic and soil-dwelling habitats.</title>
        <authorList>
            <person name="Torres-Cruz T.J."/>
            <person name="Billingsley Tobias T.L."/>
            <person name="Almatruk M."/>
            <person name="Hesse C."/>
            <person name="Kuske C.R."/>
            <person name="Desiro A."/>
            <person name="Benucci G.M."/>
            <person name="Bonito G."/>
            <person name="Stajich J.E."/>
            <person name="Dunlap C."/>
            <person name="Arnold A.E."/>
            <person name="Porras-Alfaro A."/>
        </authorList>
    </citation>
    <scope>NUCLEOTIDE SEQUENCE [LARGE SCALE GENOMIC DNA]</scope>
    <source>
        <strain evidence="10 11">AZ0501</strain>
    </source>
</reference>
<dbReference type="Proteomes" id="UP000242875">
    <property type="component" value="Unassembled WGS sequence"/>
</dbReference>
<sequence>MADIYRPAILAAVGGFISGYDTGAISGIISMTQFTNDFPALSSSNSNIQGLYVATILIAALFGSLFTAYLADKIGRRWSIMVGSFTYGLGIIIEIIGANVACLFVGRIIAGFGNGIVTNTVPLYHSEIAPAAIRGRLIALFQLMITFGIVVAYFIDLGCSYINSSAAWRVPFAVQCFFAFVLGASMYWLPFSPRWLMDNGRDDEALTVLANLRAGGNREDEKVVAEWTEIRNEIALEHALELRSYAELFRGTTRKRTAIGLFIQSAQQFTGIQGVLFYAPSIFNSAGLQGVTLGLVATGVTGICNFVGTLPALIWLDSWGRKPTLISGGFLQAISMFIIGAMFATQSEIITAADGSTSVVLKNTAATGVTIAFIFIFTFAFAYSWGACGFVVPAEVFSLRIRAKATSLTTGANWLFGIVVTYITPVFIAATPSGLYFFFGACCFVMSIGCFFIPETKGRSLEQMEEVFGEDSSREREIAAQLGIDKEKFDQLAMDERSREKAAMAQTAT</sequence>
<dbReference type="InterPro" id="IPR020846">
    <property type="entry name" value="MFS_dom"/>
</dbReference>
<feature type="transmembrane region" description="Helical" evidence="8">
    <location>
        <begin position="291"/>
        <end position="313"/>
    </location>
</feature>
<feature type="transmembrane region" description="Helical" evidence="8">
    <location>
        <begin position="104"/>
        <end position="125"/>
    </location>
</feature>
<dbReference type="AlphaFoldDB" id="A0A261Y3R2"/>
<feature type="domain" description="Major facilitator superfamily (MFS) profile" evidence="9">
    <location>
        <begin position="7"/>
        <end position="458"/>
    </location>
</feature>
<evidence type="ECO:0000256" key="1">
    <source>
        <dbReference type="ARBA" id="ARBA00004141"/>
    </source>
</evidence>
<dbReference type="InterPro" id="IPR005829">
    <property type="entry name" value="Sugar_transporter_CS"/>
</dbReference>
<evidence type="ECO:0000256" key="4">
    <source>
        <dbReference type="ARBA" id="ARBA00022692"/>
    </source>
</evidence>
<feature type="transmembrane region" description="Helical" evidence="8">
    <location>
        <begin position="325"/>
        <end position="345"/>
    </location>
</feature>
<feature type="transmembrane region" description="Helical" evidence="8">
    <location>
        <begin position="365"/>
        <end position="392"/>
    </location>
</feature>
<evidence type="ECO:0000256" key="7">
    <source>
        <dbReference type="RuleBase" id="RU003346"/>
    </source>
</evidence>
<dbReference type="PROSITE" id="PS00216">
    <property type="entry name" value="SUGAR_TRANSPORT_1"/>
    <property type="match status" value="2"/>
</dbReference>
<evidence type="ECO:0000313" key="10">
    <source>
        <dbReference type="EMBL" id="OZJ05114.1"/>
    </source>
</evidence>
<feature type="transmembrane region" description="Helical" evidence="8">
    <location>
        <begin position="78"/>
        <end position="98"/>
    </location>
</feature>
<dbReference type="NCBIfam" id="TIGR00879">
    <property type="entry name" value="SP"/>
    <property type="match status" value="1"/>
</dbReference>
<feature type="transmembrane region" description="Helical" evidence="8">
    <location>
        <begin position="137"/>
        <end position="155"/>
    </location>
</feature>
<name>A0A261Y3R2_9FUNG</name>
<protein>
    <recommendedName>
        <fullName evidence="9">Major facilitator superfamily (MFS) profile domain-containing protein</fullName>
    </recommendedName>
</protein>
<keyword evidence="5 8" id="KW-1133">Transmembrane helix</keyword>
<dbReference type="OrthoDB" id="4142200at2759"/>
<evidence type="ECO:0000313" key="11">
    <source>
        <dbReference type="Proteomes" id="UP000242875"/>
    </source>
</evidence>
<evidence type="ECO:0000256" key="2">
    <source>
        <dbReference type="ARBA" id="ARBA00010992"/>
    </source>
</evidence>
<feature type="transmembrane region" description="Helical" evidence="8">
    <location>
        <begin position="436"/>
        <end position="454"/>
    </location>
</feature>
<comment type="similarity">
    <text evidence="2 7">Belongs to the major facilitator superfamily. Sugar transporter (TC 2.A.1.1) family.</text>
</comment>
<organism evidence="10 11">
    <name type="scientific">Bifiguratus adelaidae</name>
    <dbReference type="NCBI Taxonomy" id="1938954"/>
    <lineage>
        <taxon>Eukaryota</taxon>
        <taxon>Fungi</taxon>
        <taxon>Fungi incertae sedis</taxon>
        <taxon>Mucoromycota</taxon>
        <taxon>Mucoromycotina</taxon>
        <taxon>Endogonomycetes</taxon>
        <taxon>Endogonales</taxon>
        <taxon>Endogonales incertae sedis</taxon>
        <taxon>Bifiguratus</taxon>
    </lineage>
</organism>
<dbReference type="InterPro" id="IPR003663">
    <property type="entry name" value="Sugar/inositol_transpt"/>
</dbReference>
<proteinExistence type="inferred from homology"/>
<comment type="caution">
    <text evidence="10">The sequence shown here is derived from an EMBL/GenBank/DDBJ whole genome shotgun (WGS) entry which is preliminary data.</text>
</comment>
<keyword evidence="6 8" id="KW-0472">Membrane</keyword>
<comment type="subcellular location">
    <subcellularLocation>
        <location evidence="1">Membrane</location>
        <topology evidence="1">Multi-pass membrane protein</topology>
    </subcellularLocation>
</comment>
<feature type="transmembrane region" description="Helical" evidence="8">
    <location>
        <begin position="50"/>
        <end position="71"/>
    </location>
</feature>
<dbReference type="Pfam" id="PF00083">
    <property type="entry name" value="Sugar_tr"/>
    <property type="match status" value="1"/>
</dbReference>
<dbReference type="PROSITE" id="PS00217">
    <property type="entry name" value="SUGAR_TRANSPORT_2"/>
    <property type="match status" value="1"/>
</dbReference>
<feature type="transmembrane region" description="Helical" evidence="8">
    <location>
        <begin position="258"/>
        <end position="279"/>
    </location>
</feature>
<dbReference type="InterPro" id="IPR036259">
    <property type="entry name" value="MFS_trans_sf"/>
</dbReference>
<dbReference type="PANTHER" id="PTHR48022">
    <property type="entry name" value="PLASTIDIC GLUCOSE TRANSPORTER 4"/>
    <property type="match status" value="1"/>
</dbReference>
<evidence type="ECO:0000256" key="5">
    <source>
        <dbReference type="ARBA" id="ARBA00022989"/>
    </source>
</evidence>
<evidence type="ECO:0000259" key="9">
    <source>
        <dbReference type="PROSITE" id="PS50850"/>
    </source>
</evidence>
<dbReference type="SUPFAM" id="SSF103473">
    <property type="entry name" value="MFS general substrate transporter"/>
    <property type="match status" value="1"/>
</dbReference>
<dbReference type="PRINTS" id="PR00171">
    <property type="entry name" value="SUGRTRNSPORT"/>
</dbReference>
<keyword evidence="3 7" id="KW-0813">Transport</keyword>
<dbReference type="InterPro" id="IPR050360">
    <property type="entry name" value="MFS_Sugar_Transporters"/>
</dbReference>
<dbReference type="InterPro" id="IPR005828">
    <property type="entry name" value="MFS_sugar_transport-like"/>
</dbReference>
<evidence type="ECO:0000256" key="8">
    <source>
        <dbReference type="SAM" id="Phobius"/>
    </source>
</evidence>
<feature type="transmembrane region" description="Helical" evidence="8">
    <location>
        <begin position="412"/>
        <end position="430"/>
    </location>
</feature>
<dbReference type="PROSITE" id="PS50850">
    <property type="entry name" value="MFS"/>
    <property type="match status" value="1"/>
</dbReference>